<accession>A0ABZ3HCT2</accession>
<sequence length="406" mass="47077">MTEFVQVARQPIIDASNATYGYELLHREGENNAANPALTHRLMSAQVMLSVFNLIGRERAVGDTLAFFNISPAFLMTDIIETFRPDQCVFEIAANEPLRHNEIAKLKILYDNGYRFALDNFIVSANTITQYENVLPYISYLKIDIQNSDVEQVAEYAGTLKKNHKLIAQKVETIDEFSAYQGLGFDYFQGYYIQHPVPVKHYRLEPKQIGVSRLYKMLDTVPFHEFAKEFERHNELTIQFFQYLISTGIKRYDATRSVRAMIMDIGPDVMRRWFMLIIYAKGGADISVEKGPFSRFFEERIDLMNTIVSNVHSADPERRSDELRLLAVFSTLIDIYQIPFDTLMASFEITKNLEKWIAARKGRFSLLYKAVNQLQHKPLDIEKVNRVLKAFKTDYDEVSVKMDHRV</sequence>
<dbReference type="Proteomes" id="UP001447842">
    <property type="component" value="Chromosome"/>
</dbReference>
<evidence type="ECO:0000259" key="1">
    <source>
        <dbReference type="PROSITE" id="PS50883"/>
    </source>
</evidence>
<organism evidence="2 3">
    <name type="scientific">Sulfurimonas diazotrophicus</name>
    <dbReference type="NCBI Taxonomy" id="3131939"/>
    <lineage>
        <taxon>Bacteria</taxon>
        <taxon>Pseudomonadati</taxon>
        <taxon>Campylobacterota</taxon>
        <taxon>Epsilonproteobacteria</taxon>
        <taxon>Campylobacterales</taxon>
        <taxon>Sulfurimonadaceae</taxon>
        <taxon>Sulfurimonas</taxon>
    </lineage>
</organism>
<evidence type="ECO:0000313" key="3">
    <source>
        <dbReference type="Proteomes" id="UP001447842"/>
    </source>
</evidence>
<gene>
    <name evidence="2" type="ORF">WCY31_06405</name>
</gene>
<dbReference type="Pfam" id="PF00563">
    <property type="entry name" value="EAL"/>
    <property type="match status" value="1"/>
</dbReference>
<reference evidence="2 3" key="1">
    <citation type="submission" date="2024-03" db="EMBL/GenBank/DDBJ databases">
        <title>Sulfurimonas sp. HSL3-1.</title>
        <authorList>
            <person name="Wang S."/>
        </authorList>
    </citation>
    <scope>NUCLEOTIDE SEQUENCE [LARGE SCALE GENOMIC DNA]</scope>
    <source>
        <strain evidence="2 3">HSL3-1</strain>
    </source>
</reference>
<keyword evidence="3" id="KW-1185">Reference proteome</keyword>
<dbReference type="SUPFAM" id="SSF141868">
    <property type="entry name" value="EAL domain-like"/>
    <property type="match status" value="1"/>
</dbReference>
<dbReference type="InterPro" id="IPR014408">
    <property type="entry name" value="dGMP_Pdiesterase_EAL/HD-GYP"/>
</dbReference>
<dbReference type="EMBL" id="CP147920">
    <property type="protein sequence ID" value="XAU16338.1"/>
    <property type="molecule type" value="Genomic_DNA"/>
</dbReference>
<dbReference type="InterPro" id="IPR001633">
    <property type="entry name" value="EAL_dom"/>
</dbReference>
<name>A0ABZ3HCT2_9BACT</name>
<dbReference type="Gene3D" id="3.20.20.450">
    <property type="entry name" value="EAL domain"/>
    <property type="match status" value="1"/>
</dbReference>
<dbReference type="InterPro" id="IPR035919">
    <property type="entry name" value="EAL_sf"/>
</dbReference>
<proteinExistence type="predicted"/>
<dbReference type="RefSeq" id="WP_345971481.1">
    <property type="nucleotide sequence ID" value="NZ_CP147920.1"/>
</dbReference>
<protein>
    <submittedName>
        <fullName evidence="2">EAL domain-containing protein</fullName>
    </submittedName>
</protein>
<dbReference type="PIRSF" id="PIRSF003180">
    <property type="entry name" value="DiGMPpdiest_YuxH"/>
    <property type="match status" value="1"/>
</dbReference>
<dbReference type="PROSITE" id="PS50883">
    <property type="entry name" value="EAL"/>
    <property type="match status" value="1"/>
</dbReference>
<evidence type="ECO:0000313" key="2">
    <source>
        <dbReference type="EMBL" id="XAU16338.1"/>
    </source>
</evidence>
<feature type="domain" description="EAL" evidence="1">
    <location>
        <begin position="1"/>
        <end position="210"/>
    </location>
</feature>
<dbReference type="SMART" id="SM00052">
    <property type="entry name" value="EAL"/>
    <property type="match status" value="1"/>
</dbReference>